<keyword evidence="6" id="KW-0460">Magnesium</keyword>
<feature type="region of interest" description="Disordered" evidence="7">
    <location>
        <begin position="417"/>
        <end position="485"/>
    </location>
</feature>
<keyword evidence="3 6" id="KW-0547">Nucleotide-binding</keyword>
<feature type="binding site" evidence="6">
    <location>
        <position position="232"/>
    </location>
    <ligand>
        <name>Mg(2+)</name>
        <dbReference type="ChEBI" id="CHEBI:18420"/>
    </ligand>
</feature>
<evidence type="ECO:0000256" key="2">
    <source>
        <dbReference type="ARBA" id="ARBA00022694"/>
    </source>
</evidence>
<dbReference type="InterPro" id="IPR006073">
    <property type="entry name" value="GTP-bd"/>
</dbReference>
<dbReference type="RefSeq" id="WP_206713704.1">
    <property type="nucleotide sequence ID" value="NZ_CP071091.1"/>
</dbReference>
<evidence type="ECO:0000259" key="8">
    <source>
        <dbReference type="Pfam" id="PF01926"/>
    </source>
</evidence>
<feature type="compositionally biased region" description="Low complexity" evidence="7">
    <location>
        <begin position="433"/>
        <end position="445"/>
    </location>
</feature>
<evidence type="ECO:0000256" key="4">
    <source>
        <dbReference type="ARBA" id="ARBA00022958"/>
    </source>
</evidence>
<comment type="cofactor">
    <cofactor evidence="6">
        <name>K(+)</name>
        <dbReference type="ChEBI" id="CHEBI:29103"/>
    </cofactor>
    <text evidence="6">Binds 1 potassium ion per subunit.</text>
</comment>
<dbReference type="InterPro" id="IPR031168">
    <property type="entry name" value="G_TrmE"/>
</dbReference>
<dbReference type="Pfam" id="PF01926">
    <property type="entry name" value="MMR_HSR1"/>
    <property type="match status" value="1"/>
</dbReference>
<dbReference type="InterPro" id="IPR027266">
    <property type="entry name" value="TrmE/GcvT-like"/>
</dbReference>
<evidence type="ECO:0000256" key="7">
    <source>
        <dbReference type="SAM" id="MobiDB-lite"/>
    </source>
</evidence>
<dbReference type="PANTHER" id="PTHR42714:SF2">
    <property type="entry name" value="TRNA MODIFICATION GTPASE GTPBP3, MITOCHONDRIAL"/>
    <property type="match status" value="1"/>
</dbReference>
<dbReference type="HAMAP" id="MF_00379">
    <property type="entry name" value="GTPase_MnmE"/>
    <property type="match status" value="1"/>
</dbReference>
<feature type="binding site" evidence="6">
    <location>
        <position position="24"/>
    </location>
    <ligand>
        <name>(6S)-5-formyl-5,6,7,8-tetrahydrofolate</name>
        <dbReference type="ChEBI" id="CHEBI:57457"/>
    </ligand>
</feature>
<feature type="compositionally biased region" description="Basic and acidic residues" evidence="7">
    <location>
        <begin position="446"/>
        <end position="466"/>
    </location>
</feature>
<dbReference type="InterPro" id="IPR004520">
    <property type="entry name" value="GTPase_MnmE"/>
</dbReference>
<dbReference type="SUPFAM" id="SSF103025">
    <property type="entry name" value="Folate-binding domain"/>
    <property type="match status" value="1"/>
</dbReference>
<gene>
    <name evidence="6" type="primary">mnmE</name>
    <name evidence="6" type="synonym">trmE</name>
    <name evidence="11" type="ORF">JY572_26715</name>
</gene>
<dbReference type="Gene3D" id="3.30.1360.120">
    <property type="entry name" value="Probable tRNA modification gtpase trme, domain 1"/>
    <property type="match status" value="1"/>
</dbReference>
<feature type="domain" description="GTP-binding protein TrmE N-terminal" evidence="9">
    <location>
        <begin position="7"/>
        <end position="124"/>
    </location>
</feature>
<keyword evidence="4 6" id="KW-0630">Potassium</keyword>
<dbReference type="CDD" id="cd14858">
    <property type="entry name" value="TrmE_N"/>
    <property type="match status" value="1"/>
</dbReference>
<keyword evidence="5 6" id="KW-0342">GTP-binding</keyword>
<feature type="binding site" evidence="6">
    <location>
        <begin position="247"/>
        <end position="253"/>
    </location>
    <ligand>
        <name>GTP</name>
        <dbReference type="ChEBI" id="CHEBI:37565"/>
    </ligand>
</feature>
<dbReference type="InterPro" id="IPR018948">
    <property type="entry name" value="GTP-bd_TrmE_N"/>
</dbReference>
<dbReference type="Pfam" id="PF12631">
    <property type="entry name" value="MnmE_helical"/>
    <property type="match status" value="1"/>
</dbReference>
<evidence type="ECO:0000256" key="6">
    <source>
        <dbReference type="HAMAP-Rule" id="MF_00379"/>
    </source>
</evidence>
<evidence type="ECO:0000259" key="10">
    <source>
        <dbReference type="Pfam" id="PF12631"/>
    </source>
</evidence>
<feature type="compositionally biased region" description="Basic and acidic residues" evidence="7">
    <location>
        <begin position="417"/>
        <end position="427"/>
    </location>
</feature>
<dbReference type="Gene3D" id="3.40.50.300">
    <property type="entry name" value="P-loop containing nucleotide triphosphate hydrolases"/>
    <property type="match status" value="1"/>
</dbReference>
<dbReference type="InterPro" id="IPR027368">
    <property type="entry name" value="MnmE_dom2"/>
</dbReference>
<evidence type="ECO:0000313" key="11">
    <source>
        <dbReference type="EMBL" id="QSQ11968.1"/>
    </source>
</evidence>
<dbReference type="PANTHER" id="PTHR42714">
    <property type="entry name" value="TRNA MODIFICATION GTPASE GTPBP3"/>
    <property type="match status" value="1"/>
</dbReference>
<feature type="domain" description="G" evidence="8">
    <location>
        <begin position="220"/>
        <end position="315"/>
    </location>
</feature>
<feature type="compositionally biased region" description="Basic and acidic residues" evidence="7">
    <location>
        <begin position="341"/>
        <end position="356"/>
    </location>
</feature>
<dbReference type="SUPFAM" id="SSF116878">
    <property type="entry name" value="TrmE connector domain"/>
    <property type="match status" value="1"/>
</dbReference>
<proteinExistence type="inferred from homology"/>
<dbReference type="CDD" id="cd04164">
    <property type="entry name" value="trmE"/>
    <property type="match status" value="1"/>
</dbReference>
<comment type="subunit">
    <text evidence="6">Homodimer. Heterotetramer of two MnmE and two MnmG subunits.</text>
</comment>
<comment type="caution">
    <text evidence="6">Lacks conserved residue(s) required for the propagation of feature annotation.</text>
</comment>
<feature type="binding site" evidence="6">
    <location>
        <position position="84"/>
    </location>
    <ligand>
        <name>(6S)-5-formyl-5,6,7,8-tetrahydrofolate</name>
        <dbReference type="ChEBI" id="CHEBI:57457"/>
    </ligand>
</feature>
<feature type="binding site" evidence="6">
    <location>
        <position position="124"/>
    </location>
    <ligand>
        <name>(6S)-5-formyl-5,6,7,8-tetrahydrofolate</name>
        <dbReference type="ChEBI" id="CHEBI:57457"/>
    </ligand>
</feature>
<evidence type="ECO:0000259" key="9">
    <source>
        <dbReference type="Pfam" id="PF10396"/>
    </source>
</evidence>
<comment type="similarity">
    <text evidence="1 6">Belongs to the TRAFAC class TrmE-Era-EngA-EngB-Septin-like GTPase superfamily. TrmE GTPase family.</text>
</comment>
<keyword evidence="2 6" id="KW-0819">tRNA processing</keyword>
<feature type="binding site" evidence="6">
    <location>
        <position position="578"/>
    </location>
    <ligand>
        <name>(6S)-5-formyl-5,6,7,8-tetrahydrofolate</name>
        <dbReference type="ChEBI" id="CHEBI:57457"/>
    </ligand>
</feature>
<evidence type="ECO:0000256" key="3">
    <source>
        <dbReference type="ARBA" id="ARBA00022741"/>
    </source>
</evidence>
<dbReference type="NCBIfam" id="TIGR00231">
    <property type="entry name" value="small_GTP"/>
    <property type="match status" value="1"/>
</dbReference>
<dbReference type="EC" id="3.6.-.-" evidence="6"/>
<evidence type="ECO:0000256" key="1">
    <source>
        <dbReference type="ARBA" id="ARBA00011043"/>
    </source>
</evidence>
<comment type="subcellular location">
    <subcellularLocation>
        <location evidence="6">Cytoplasm</location>
    </subcellularLocation>
</comment>
<keyword evidence="12" id="KW-1185">Reference proteome</keyword>
<feature type="binding site" evidence="6">
    <location>
        <position position="253"/>
    </location>
    <ligand>
        <name>Mg(2+)</name>
        <dbReference type="ChEBI" id="CHEBI:18420"/>
    </ligand>
</feature>
<dbReference type="Proteomes" id="UP000663090">
    <property type="component" value="Chromosome"/>
</dbReference>
<comment type="function">
    <text evidence="6">Exhibits a very high intrinsic GTPase hydrolysis rate. Involved in the addition of a carboxymethylaminomethyl (cmnm) group at the wobble position (U34) of certain tRNAs, forming tRNA-cmnm(5)s(2)U34.</text>
</comment>
<dbReference type="InterPro" id="IPR005225">
    <property type="entry name" value="Small_GTP-bd"/>
</dbReference>
<organism evidence="11 12">
    <name type="scientific">Myxococcus landrumensis</name>
    <dbReference type="NCBI Taxonomy" id="2813577"/>
    <lineage>
        <taxon>Bacteria</taxon>
        <taxon>Pseudomonadati</taxon>
        <taxon>Myxococcota</taxon>
        <taxon>Myxococcia</taxon>
        <taxon>Myxococcales</taxon>
        <taxon>Cystobacterineae</taxon>
        <taxon>Myxococcaceae</taxon>
        <taxon>Myxococcus</taxon>
    </lineage>
</organism>
<evidence type="ECO:0000313" key="12">
    <source>
        <dbReference type="Proteomes" id="UP000663090"/>
    </source>
</evidence>
<dbReference type="EMBL" id="CP071091">
    <property type="protein sequence ID" value="QSQ11968.1"/>
    <property type="molecule type" value="Genomic_DNA"/>
</dbReference>
<protein>
    <recommendedName>
        <fullName evidence="6">tRNA modification GTPase MnmE</fullName>
        <ecNumber evidence="6">3.6.-.-</ecNumber>
    </recommendedName>
</protein>
<keyword evidence="6" id="KW-0963">Cytoplasm</keyword>
<dbReference type="Pfam" id="PF10396">
    <property type="entry name" value="TrmE_N"/>
    <property type="match status" value="1"/>
</dbReference>
<keyword evidence="6" id="KW-0479">Metal-binding</keyword>
<feature type="region of interest" description="Disordered" evidence="7">
    <location>
        <begin position="336"/>
        <end position="397"/>
    </location>
</feature>
<sequence>MTSASPTIVALATAPTAGAVGIIRLSGPAALEVGRRLAPGVPPSPTPRHAYLASFVDAHGRVLDEGLFLYFRAPASFTGEDVVELQAHGGPRLLRLLLERTLEEGLARLATPGEFTRRAFLNGRIDLTRAEAVADLVAADSESAVRAAAAGLSGALTGRVRALEEPLRELHADLEGVLNFPDEAEGADEDAESRVQALRAQAEALIAEAGQGRLVRRGARVAMFGPVNAGKSTLFNRLVGEARALVDDEPGTTRDALEARVEWNGLGVTLFDTAGLRETPGRVEALGIARTRELLSGVDLAVLVLPPGTSVEDAERWRDEAGSTPVLMVDGKCDVASSHSRVRETADEGAERKRGDVSAPSVPTVDGKRGVAPPHPDVPETPSAGVERKRGVEDTSSVWTVAGKSGVASLHPHAREALAEDAERSHEVAGITPMRMVMSDSSVRSPRFEVERKRGDVSAPSERKADAPGASGTPPPLPRPRVSGLTGEGVEALREVLLSRLWGAGTPSAVALVSERHADALRRASEALSRAESASRLSTLEVVSGEVAIALEALGELSGTSASEALIDAIFQRFCIGK</sequence>
<dbReference type="InterPro" id="IPR025867">
    <property type="entry name" value="MnmE_helical"/>
</dbReference>
<feature type="binding site" evidence="6">
    <location>
        <begin position="272"/>
        <end position="275"/>
    </location>
    <ligand>
        <name>GTP</name>
        <dbReference type="ChEBI" id="CHEBI:37565"/>
    </ligand>
</feature>
<feature type="binding site" evidence="6">
    <location>
        <begin position="228"/>
        <end position="233"/>
    </location>
    <ligand>
        <name>GTP</name>
        <dbReference type="ChEBI" id="CHEBI:37565"/>
    </ligand>
</feature>
<evidence type="ECO:0000256" key="5">
    <source>
        <dbReference type="ARBA" id="ARBA00023134"/>
    </source>
</evidence>
<name>A0ABX7N0I6_9BACT</name>
<dbReference type="SUPFAM" id="SSF52540">
    <property type="entry name" value="P-loop containing nucleoside triphosphate hydrolases"/>
    <property type="match status" value="1"/>
</dbReference>
<keyword evidence="6" id="KW-0378">Hydrolase</keyword>
<dbReference type="Gene3D" id="1.20.120.430">
    <property type="entry name" value="tRNA modification GTPase MnmE domain 2"/>
    <property type="match status" value="1"/>
</dbReference>
<reference evidence="11 12" key="1">
    <citation type="submission" date="2021-02" db="EMBL/GenBank/DDBJ databases">
        <title>De Novo genome assembly of isolated myxobacteria.</title>
        <authorList>
            <person name="Stevens D.C."/>
        </authorList>
    </citation>
    <scope>NUCLEOTIDE SEQUENCE [LARGE SCALE GENOMIC DNA]</scope>
    <source>
        <strain evidence="11 12">SCHIC003</strain>
    </source>
</reference>
<dbReference type="InterPro" id="IPR027417">
    <property type="entry name" value="P-loop_NTPase"/>
</dbReference>
<feature type="domain" description="MnmE helical" evidence="10">
    <location>
        <begin position="127"/>
        <end position="575"/>
    </location>
</feature>
<accession>A0ABX7N0I6</accession>